<reference evidence="1 2" key="1">
    <citation type="submission" date="2019-11" db="EMBL/GenBank/DDBJ databases">
        <title>Agromyces kandeliae sp. nov., isolated from mangrove soil.</title>
        <authorList>
            <person name="Wang R."/>
        </authorList>
    </citation>
    <scope>NUCLEOTIDE SEQUENCE [LARGE SCALE GENOMIC DNA]</scope>
    <source>
        <strain evidence="1 2">JCM 11433</strain>
    </source>
</reference>
<accession>A0A6I3M640</accession>
<keyword evidence="2" id="KW-1185">Reference proteome</keyword>
<evidence type="ECO:0000313" key="2">
    <source>
        <dbReference type="Proteomes" id="UP000433071"/>
    </source>
</evidence>
<name>A0A6I3M640_9MICO</name>
<protein>
    <submittedName>
        <fullName evidence="1">Uncharacterized protein</fullName>
    </submittedName>
</protein>
<evidence type="ECO:0000313" key="1">
    <source>
        <dbReference type="EMBL" id="MTH70090.1"/>
    </source>
</evidence>
<dbReference type="AlphaFoldDB" id="A0A6I3M640"/>
<dbReference type="EMBL" id="WMLB01000042">
    <property type="protein sequence ID" value="MTH70090.1"/>
    <property type="molecule type" value="Genomic_DNA"/>
</dbReference>
<comment type="caution">
    <text evidence="1">The sequence shown here is derived from an EMBL/GenBank/DDBJ whole genome shotgun (WGS) entry which is preliminary data.</text>
</comment>
<organism evidence="1 2">
    <name type="scientific">Agromyces bracchium</name>
    <dbReference type="NCBI Taxonomy" id="88376"/>
    <lineage>
        <taxon>Bacteria</taxon>
        <taxon>Bacillati</taxon>
        <taxon>Actinomycetota</taxon>
        <taxon>Actinomycetes</taxon>
        <taxon>Micrococcales</taxon>
        <taxon>Microbacteriaceae</taxon>
        <taxon>Agromyces</taxon>
    </lineage>
</organism>
<dbReference type="Proteomes" id="UP000433071">
    <property type="component" value="Unassembled WGS sequence"/>
</dbReference>
<sequence length="259" mass="28042">MTSEAEVPSADESIAVLHRLLGIWHARDGGAGIPLLDGTPMPGIAIHVQVEHIAELTASVIELIRSNIYLSTAPLIRLSLECAVNAVWWASDPTGVRASVHEAARQSRHLASAMARLRPDAPADTASIDRILSANADFVKTEARVFERRCRAIPDGQRLYTYYRILSEASHGGVPLLNEYSRQVPATTSNPEGVELVQRPHYDHLEFALGTQVISFALALAAWDSVLPSHPDEAELYELADSIGLGGMLRRATGRAATA</sequence>
<proteinExistence type="predicted"/>
<dbReference type="RefSeq" id="WP_155053117.1">
    <property type="nucleotide sequence ID" value="NZ_BAAAIB010000010.1"/>
</dbReference>
<gene>
    <name evidence="1" type="ORF">GJ743_17100</name>
</gene>